<accession>A0A0F9TKZ9</accession>
<dbReference type="AlphaFoldDB" id="A0A0F9TKZ9"/>
<evidence type="ECO:0000313" key="1">
    <source>
        <dbReference type="EMBL" id="KKN79944.1"/>
    </source>
</evidence>
<comment type="caution">
    <text evidence="1">The sequence shown here is derived from an EMBL/GenBank/DDBJ whole genome shotgun (WGS) entry which is preliminary data.</text>
</comment>
<proteinExistence type="predicted"/>
<name>A0A0F9TKZ9_9ZZZZ</name>
<sequence>MPISNEELVRKAVITTDALAAQGKLNTAQSDAFIDFVINETVLKDHARVVKFRNEDLDIDKIGVGARVAMPKVEAQDPGIRRGINTSKVTLRPEEIIVPFEIGDVFKEVNIEGSNVEERIIRMMATQLANDLEELYILGDKLGPAITPENFFGQGSSTDFRKDTYLALFDGWSRLGDSANVVDAEGSNIGLNIFGRMLRAMPTKFRRNKEMLRFYLSPDLWQLFEEKLATRATKLGDDAAAGGSLGPFGVRAVPIPLWDLQPLAVEHIVLTALLATSLRSTGVTNVVVNNDTLGATAETPFIEDTDYILDAAAGTIARKSGSAIGDGDTVKVTYNASPQILLTHRMNFIVGIGRDIRIEKDRDIFKGVNQYAITAKVSVEFEEDEALVKAKNLGTDI</sequence>
<organism evidence="1">
    <name type="scientific">marine sediment metagenome</name>
    <dbReference type="NCBI Taxonomy" id="412755"/>
    <lineage>
        <taxon>unclassified sequences</taxon>
        <taxon>metagenomes</taxon>
        <taxon>ecological metagenomes</taxon>
    </lineage>
</organism>
<reference evidence="1" key="1">
    <citation type="journal article" date="2015" name="Nature">
        <title>Complex archaea that bridge the gap between prokaryotes and eukaryotes.</title>
        <authorList>
            <person name="Spang A."/>
            <person name="Saw J.H."/>
            <person name="Jorgensen S.L."/>
            <person name="Zaremba-Niedzwiedzka K."/>
            <person name="Martijn J."/>
            <person name="Lind A.E."/>
            <person name="van Eijk R."/>
            <person name="Schleper C."/>
            <person name="Guy L."/>
            <person name="Ettema T.J."/>
        </authorList>
    </citation>
    <scope>NUCLEOTIDE SEQUENCE</scope>
</reference>
<evidence type="ECO:0008006" key="2">
    <source>
        <dbReference type="Google" id="ProtNLM"/>
    </source>
</evidence>
<protein>
    <recommendedName>
        <fullName evidence="2">Phage major capsid protein</fullName>
    </recommendedName>
</protein>
<gene>
    <name evidence="1" type="ORF">LCGC14_0334520</name>
</gene>
<dbReference type="EMBL" id="LAZR01000239">
    <property type="protein sequence ID" value="KKN79944.1"/>
    <property type="molecule type" value="Genomic_DNA"/>
</dbReference>